<evidence type="ECO:0000256" key="1">
    <source>
        <dbReference type="SAM" id="MobiDB-lite"/>
    </source>
</evidence>
<protein>
    <recommendedName>
        <fullName evidence="4">Clathrin light chain</fullName>
    </recommendedName>
</protein>
<feature type="region of interest" description="Disordered" evidence="1">
    <location>
        <begin position="84"/>
        <end position="113"/>
    </location>
</feature>
<proteinExistence type="predicted"/>
<name>A0ABN9T4N5_9DINO</name>
<dbReference type="Proteomes" id="UP001189429">
    <property type="component" value="Unassembled WGS sequence"/>
</dbReference>
<comment type="caution">
    <text evidence="2">The sequence shown here is derived from an EMBL/GenBank/DDBJ whole genome shotgun (WGS) entry which is preliminary data.</text>
</comment>
<sequence>MEKANAAIETMKTEETDLQAQIKELGYEIGNSTQDKQELLAMRTAETSRFRSALETDKRAAELITKAIETMAAFYERNKLSAIQATSKRREEPEYSSDPDRAPETSWDGDKYAGRKSEHVGVTAILEMIREDVYKEMETAKRDEASAQGEYKKQSAALADAIRSQEMSKAASEKELAELQAKILAKEEFLSAKTADLDGETKLAASIYDDCSWVSGGARGAGPSFDTRAQKRKTEMDGLVAAKNYLAGVEDGTALDAGASS</sequence>
<accession>A0ABN9T4N5</accession>
<evidence type="ECO:0000313" key="2">
    <source>
        <dbReference type="EMBL" id="CAK0839983.1"/>
    </source>
</evidence>
<organism evidence="2 3">
    <name type="scientific">Prorocentrum cordatum</name>
    <dbReference type="NCBI Taxonomy" id="2364126"/>
    <lineage>
        <taxon>Eukaryota</taxon>
        <taxon>Sar</taxon>
        <taxon>Alveolata</taxon>
        <taxon>Dinophyceae</taxon>
        <taxon>Prorocentrales</taxon>
        <taxon>Prorocentraceae</taxon>
        <taxon>Prorocentrum</taxon>
    </lineage>
</organism>
<evidence type="ECO:0008006" key="4">
    <source>
        <dbReference type="Google" id="ProtNLM"/>
    </source>
</evidence>
<evidence type="ECO:0000313" key="3">
    <source>
        <dbReference type="Proteomes" id="UP001189429"/>
    </source>
</evidence>
<keyword evidence="3" id="KW-1185">Reference proteome</keyword>
<reference evidence="2" key="1">
    <citation type="submission" date="2023-10" db="EMBL/GenBank/DDBJ databases">
        <authorList>
            <person name="Chen Y."/>
            <person name="Shah S."/>
            <person name="Dougan E. K."/>
            <person name="Thang M."/>
            <person name="Chan C."/>
        </authorList>
    </citation>
    <scope>NUCLEOTIDE SEQUENCE [LARGE SCALE GENOMIC DNA]</scope>
</reference>
<feature type="compositionally biased region" description="Basic and acidic residues" evidence="1">
    <location>
        <begin position="88"/>
        <end position="113"/>
    </location>
</feature>
<gene>
    <name evidence="2" type="ORF">PCOR1329_LOCUS35530</name>
</gene>
<dbReference type="EMBL" id="CAUYUJ010014338">
    <property type="protein sequence ID" value="CAK0839983.1"/>
    <property type="molecule type" value="Genomic_DNA"/>
</dbReference>